<comment type="caution">
    <text evidence="1">The sequence shown here is derived from an EMBL/GenBank/DDBJ whole genome shotgun (WGS) entry which is preliminary data.</text>
</comment>
<evidence type="ECO:0000313" key="2">
    <source>
        <dbReference type="Proteomes" id="UP000324897"/>
    </source>
</evidence>
<evidence type="ECO:0000313" key="1">
    <source>
        <dbReference type="EMBL" id="TVU25221.1"/>
    </source>
</evidence>
<accession>A0A5J9UPN4</accession>
<sequence>MEDEVSWAIGSDGELKAPSSMKNTILQPLLCLVVVLPWPWMWASENFIFGDIHLDIGSDDWIGDGFGGGNFILFACGRVELQFPVEGENYGGGCEIGVLASVAYPSRMVILDEDSEDGELHSHVQVGVIKDDKRGLAAEL</sequence>
<dbReference type="EMBL" id="RWGY01000013">
    <property type="protein sequence ID" value="TVU25221.1"/>
    <property type="molecule type" value="Genomic_DNA"/>
</dbReference>
<feature type="non-terminal residue" evidence="1">
    <location>
        <position position="1"/>
    </location>
</feature>
<dbReference type="Proteomes" id="UP000324897">
    <property type="component" value="Chromosome 2"/>
</dbReference>
<dbReference type="AlphaFoldDB" id="A0A5J9UPN4"/>
<protein>
    <submittedName>
        <fullName evidence="1">Uncharacterized protein</fullName>
    </submittedName>
</protein>
<name>A0A5J9UPN4_9POAL</name>
<dbReference type="Gramene" id="TVU25221">
    <property type="protein sequence ID" value="TVU25221"/>
    <property type="gene ID" value="EJB05_27710"/>
</dbReference>
<gene>
    <name evidence="1" type="ORF">EJB05_27710</name>
</gene>
<reference evidence="1 2" key="1">
    <citation type="journal article" date="2019" name="Sci. Rep.">
        <title>A high-quality genome of Eragrostis curvula grass provides insights into Poaceae evolution and supports new strategies to enhance forage quality.</title>
        <authorList>
            <person name="Carballo J."/>
            <person name="Santos B.A.C.M."/>
            <person name="Zappacosta D."/>
            <person name="Garbus I."/>
            <person name="Selva J.P."/>
            <person name="Gallo C.A."/>
            <person name="Diaz A."/>
            <person name="Albertini E."/>
            <person name="Caccamo M."/>
            <person name="Echenique V."/>
        </authorList>
    </citation>
    <scope>NUCLEOTIDE SEQUENCE [LARGE SCALE GENOMIC DNA]</scope>
    <source>
        <strain evidence="2">cv. Victoria</strain>
        <tissue evidence="1">Leaf</tissue>
    </source>
</reference>
<keyword evidence="2" id="KW-1185">Reference proteome</keyword>
<organism evidence="1 2">
    <name type="scientific">Eragrostis curvula</name>
    <name type="common">weeping love grass</name>
    <dbReference type="NCBI Taxonomy" id="38414"/>
    <lineage>
        <taxon>Eukaryota</taxon>
        <taxon>Viridiplantae</taxon>
        <taxon>Streptophyta</taxon>
        <taxon>Embryophyta</taxon>
        <taxon>Tracheophyta</taxon>
        <taxon>Spermatophyta</taxon>
        <taxon>Magnoliopsida</taxon>
        <taxon>Liliopsida</taxon>
        <taxon>Poales</taxon>
        <taxon>Poaceae</taxon>
        <taxon>PACMAD clade</taxon>
        <taxon>Chloridoideae</taxon>
        <taxon>Eragrostideae</taxon>
        <taxon>Eragrostidinae</taxon>
        <taxon>Eragrostis</taxon>
    </lineage>
</organism>
<proteinExistence type="predicted"/>